<evidence type="ECO:0000313" key="2">
    <source>
        <dbReference type="EMBL" id="PON57197.1"/>
    </source>
</evidence>
<proteinExistence type="predicted"/>
<dbReference type="EMBL" id="JXTB01000162">
    <property type="protein sequence ID" value="PON57197.1"/>
    <property type="molecule type" value="Genomic_DNA"/>
</dbReference>
<name>A0A2P5C838_PARAD</name>
<evidence type="ECO:0000256" key="1">
    <source>
        <dbReference type="SAM" id="Phobius"/>
    </source>
</evidence>
<protein>
    <submittedName>
        <fullName evidence="2">Uncharacterized protein</fullName>
    </submittedName>
</protein>
<organism evidence="2 3">
    <name type="scientific">Parasponia andersonii</name>
    <name type="common">Sponia andersonii</name>
    <dbReference type="NCBI Taxonomy" id="3476"/>
    <lineage>
        <taxon>Eukaryota</taxon>
        <taxon>Viridiplantae</taxon>
        <taxon>Streptophyta</taxon>
        <taxon>Embryophyta</taxon>
        <taxon>Tracheophyta</taxon>
        <taxon>Spermatophyta</taxon>
        <taxon>Magnoliopsida</taxon>
        <taxon>eudicotyledons</taxon>
        <taxon>Gunneridae</taxon>
        <taxon>Pentapetalae</taxon>
        <taxon>rosids</taxon>
        <taxon>fabids</taxon>
        <taxon>Rosales</taxon>
        <taxon>Cannabaceae</taxon>
        <taxon>Parasponia</taxon>
    </lineage>
</organism>
<dbReference type="AlphaFoldDB" id="A0A2P5C838"/>
<keyword evidence="3" id="KW-1185">Reference proteome</keyword>
<keyword evidence="1" id="KW-0472">Membrane</keyword>
<reference evidence="3" key="1">
    <citation type="submission" date="2016-06" db="EMBL/GenBank/DDBJ databases">
        <title>Parallel loss of symbiosis genes in relatives of nitrogen-fixing non-legume Parasponia.</title>
        <authorList>
            <person name="Van Velzen R."/>
            <person name="Holmer R."/>
            <person name="Bu F."/>
            <person name="Rutten L."/>
            <person name="Van Zeijl A."/>
            <person name="Liu W."/>
            <person name="Santuari L."/>
            <person name="Cao Q."/>
            <person name="Sharma T."/>
            <person name="Shen D."/>
            <person name="Roswanjaya Y."/>
            <person name="Wardhani T."/>
            <person name="Kalhor M.S."/>
            <person name="Jansen J."/>
            <person name="Van den Hoogen J."/>
            <person name="Gungor B."/>
            <person name="Hartog M."/>
            <person name="Hontelez J."/>
            <person name="Verver J."/>
            <person name="Yang W.-C."/>
            <person name="Schijlen E."/>
            <person name="Repin R."/>
            <person name="Schilthuizen M."/>
            <person name="Schranz E."/>
            <person name="Heidstra R."/>
            <person name="Miyata K."/>
            <person name="Fedorova E."/>
            <person name="Kohlen W."/>
            <person name="Bisseling T."/>
            <person name="Smit S."/>
            <person name="Geurts R."/>
        </authorList>
    </citation>
    <scope>NUCLEOTIDE SEQUENCE [LARGE SCALE GENOMIC DNA]</scope>
    <source>
        <strain evidence="3">cv. WU1-14</strain>
    </source>
</reference>
<gene>
    <name evidence="2" type="ORF">PanWU01x14_176110</name>
</gene>
<comment type="caution">
    <text evidence="2">The sequence shown here is derived from an EMBL/GenBank/DDBJ whole genome shotgun (WGS) entry which is preliminary data.</text>
</comment>
<feature type="transmembrane region" description="Helical" evidence="1">
    <location>
        <begin position="115"/>
        <end position="136"/>
    </location>
</feature>
<accession>A0A2P5C838</accession>
<dbReference type="OrthoDB" id="1601496at2759"/>
<dbReference type="Proteomes" id="UP000237105">
    <property type="component" value="Unassembled WGS sequence"/>
</dbReference>
<sequence length="145" mass="15413">MSPVTLAVQRMEPVFRGIITRAACLIPATTPRTLTSMILSNTAISRSAMLGGVLQGTPALLCIMSSWLCWETVKSTAAEMSDSFVTSQAMKDALGPSSFAVAWPRWCWMSAMTTLAPLLMNLVAVALPIPLAPPVISATLPSSLF</sequence>
<keyword evidence="1" id="KW-1133">Transmembrane helix</keyword>
<keyword evidence="1" id="KW-0812">Transmembrane</keyword>
<evidence type="ECO:0000313" key="3">
    <source>
        <dbReference type="Proteomes" id="UP000237105"/>
    </source>
</evidence>